<evidence type="ECO:0000313" key="2">
    <source>
        <dbReference type="Proteomes" id="UP000054324"/>
    </source>
</evidence>
<organism evidence="1 2">
    <name type="scientific">Opisthorchis viverrini</name>
    <name type="common">Southeast Asian liver fluke</name>
    <dbReference type="NCBI Taxonomy" id="6198"/>
    <lineage>
        <taxon>Eukaryota</taxon>
        <taxon>Metazoa</taxon>
        <taxon>Spiralia</taxon>
        <taxon>Lophotrochozoa</taxon>
        <taxon>Platyhelminthes</taxon>
        <taxon>Trematoda</taxon>
        <taxon>Digenea</taxon>
        <taxon>Opisthorchiida</taxon>
        <taxon>Opisthorchiata</taxon>
        <taxon>Opisthorchiidae</taxon>
        <taxon>Opisthorchis</taxon>
    </lineage>
</organism>
<proteinExistence type="predicted"/>
<dbReference type="GeneID" id="20315342"/>
<gene>
    <name evidence="1" type="ORF">T265_01154</name>
</gene>
<reference evidence="1 2" key="1">
    <citation type="submission" date="2013-11" db="EMBL/GenBank/DDBJ databases">
        <title>Opisthorchis viverrini - life in the bile duct.</title>
        <authorList>
            <person name="Young N.D."/>
            <person name="Nagarajan N."/>
            <person name="Lin S.J."/>
            <person name="Korhonen P.K."/>
            <person name="Jex A.R."/>
            <person name="Hall R.S."/>
            <person name="Safavi-Hemami H."/>
            <person name="Kaewkong W."/>
            <person name="Bertrand D."/>
            <person name="Gao S."/>
            <person name="Seet Q."/>
            <person name="Wongkham S."/>
            <person name="Teh B.T."/>
            <person name="Wongkham C."/>
            <person name="Intapan P.M."/>
            <person name="Maleewong W."/>
            <person name="Yang X."/>
            <person name="Hu M."/>
            <person name="Wang Z."/>
            <person name="Hofmann A."/>
            <person name="Sternberg P.W."/>
            <person name="Tan P."/>
            <person name="Wang J."/>
            <person name="Gasser R.B."/>
        </authorList>
    </citation>
    <scope>NUCLEOTIDE SEQUENCE [LARGE SCALE GENOMIC DNA]</scope>
</reference>
<sequence length="72" mass="7967">MKWMGSEFAKATDKGYQSRVVGTCTTHAKESHVLFKPLMVKDSWEEQGATQYLEMNEAAARLSAATVLLTSV</sequence>
<dbReference type="EMBL" id="KL596630">
    <property type="protein sequence ID" value="KER32868.1"/>
    <property type="molecule type" value="Genomic_DNA"/>
</dbReference>
<name>A0A074ZZH7_OPIVI</name>
<dbReference type="CTD" id="20315342"/>
<accession>A0A074ZZH7</accession>
<keyword evidence="2" id="KW-1185">Reference proteome</keyword>
<dbReference type="RefSeq" id="XP_009163379.1">
    <property type="nucleotide sequence ID" value="XM_009165115.1"/>
</dbReference>
<evidence type="ECO:0000313" key="1">
    <source>
        <dbReference type="EMBL" id="KER32868.1"/>
    </source>
</evidence>
<dbReference type="Proteomes" id="UP000054324">
    <property type="component" value="Unassembled WGS sequence"/>
</dbReference>
<protein>
    <submittedName>
        <fullName evidence="1">Uncharacterized protein</fullName>
    </submittedName>
</protein>
<dbReference type="KEGG" id="ovi:T265_01154"/>
<dbReference type="AlphaFoldDB" id="A0A074ZZH7"/>